<organism evidence="2 3">
    <name type="scientific">Fukomys damarensis</name>
    <name type="common">Damaraland mole rat</name>
    <name type="synonym">Cryptomys damarensis</name>
    <dbReference type="NCBI Taxonomy" id="885580"/>
    <lineage>
        <taxon>Eukaryota</taxon>
        <taxon>Metazoa</taxon>
        <taxon>Chordata</taxon>
        <taxon>Craniata</taxon>
        <taxon>Vertebrata</taxon>
        <taxon>Euteleostomi</taxon>
        <taxon>Mammalia</taxon>
        <taxon>Eutheria</taxon>
        <taxon>Euarchontoglires</taxon>
        <taxon>Glires</taxon>
        <taxon>Rodentia</taxon>
        <taxon>Hystricomorpha</taxon>
        <taxon>Bathyergidae</taxon>
        <taxon>Fukomys</taxon>
    </lineage>
</organism>
<dbReference type="PANTHER" id="PTHR10672">
    <property type="entry name" value="ADDUCIN"/>
    <property type="match status" value="1"/>
</dbReference>
<sequence length="130" mass="14413">MPIWIENPNQFVPLYTDTQGVPDLRNKIQEQNQPDVQSAGPQSQLLASVITKKSQCPSTESQLMSKGDADTKDDSEEMVPNPFSQLTDHELEEYKKEMERKKLEMGGEREIATGEPGSPVKSVPASPAVQ</sequence>
<dbReference type="AlphaFoldDB" id="A0A091E0Q6"/>
<reference evidence="2 3" key="1">
    <citation type="submission" date="2013-11" db="EMBL/GenBank/DDBJ databases">
        <title>The Damaraland mole rat (Fukomys damarensis) genome and evolution of African mole rats.</title>
        <authorList>
            <person name="Gladyshev V.N."/>
            <person name="Fang X."/>
        </authorList>
    </citation>
    <scope>NUCLEOTIDE SEQUENCE [LARGE SCALE GENOMIC DNA]</scope>
    <source>
        <tissue evidence="2">Liver</tissue>
    </source>
</reference>
<dbReference type="EMBL" id="KN121538">
    <property type="protein sequence ID" value="KFO36130.1"/>
    <property type="molecule type" value="Genomic_DNA"/>
</dbReference>
<dbReference type="GO" id="GO:0005856">
    <property type="term" value="C:cytoskeleton"/>
    <property type="evidence" value="ECO:0007669"/>
    <property type="project" value="TreeGrafter"/>
</dbReference>
<dbReference type="GO" id="GO:0005886">
    <property type="term" value="C:plasma membrane"/>
    <property type="evidence" value="ECO:0007669"/>
    <property type="project" value="TreeGrafter"/>
</dbReference>
<feature type="compositionally biased region" description="Polar residues" evidence="1">
    <location>
        <begin position="29"/>
        <end position="64"/>
    </location>
</feature>
<feature type="compositionally biased region" description="Basic and acidic residues" evidence="1">
    <location>
        <begin position="87"/>
        <end position="112"/>
    </location>
</feature>
<feature type="region of interest" description="Disordered" evidence="1">
    <location>
        <begin position="24"/>
        <end position="130"/>
    </location>
</feature>
<dbReference type="InterPro" id="IPR051017">
    <property type="entry name" value="Aldolase-II_Adducin_sf"/>
</dbReference>
<accession>A0A091E0Q6</accession>
<evidence type="ECO:0000313" key="2">
    <source>
        <dbReference type="EMBL" id="KFO36130.1"/>
    </source>
</evidence>
<evidence type="ECO:0000313" key="3">
    <source>
        <dbReference type="Proteomes" id="UP000028990"/>
    </source>
</evidence>
<dbReference type="Proteomes" id="UP000028990">
    <property type="component" value="Unassembled WGS sequence"/>
</dbReference>
<gene>
    <name evidence="2" type="ORF">H920_02504</name>
</gene>
<keyword evidence="3" id="KW-1185">Reference proteome</keyword>
<evidence type="ECO:0000256" key="1">
    <source>
        <dbReference type="SAM" id="MobiDB-lite"/>
    </source>
</evidence>
<protein>
    <submittedName>
        <fullName evidence="2">Beta-adducin</fullName>
    </submittedName>
</protein>
<name>A0A091E0Q6_FUKDA</name>
<proteinExistence type="predicted"/>
<dbReference type="GO" id="GO:0051016">
    <property type="term" value="P:barbed-end actin filament capping"/>
    <property type="evidence" value="ECO:0007669"/>
    <property type="project" value="TreeGrafter"/>
</dbReference>
<dbReference type="GO" id="GO:0051015">
    <property type="term" value="F:actin filament binding"/>
    <property type="evidence" value="ECO:0007669"/>
    <property type="project" value="TreeGrafter"/>
</dbReference>
<dbReference type="PANTHER" id="PTHR10672:SF6">
    <property type="entry name" value="BETA-ADDUCIN"/>
    <property type="match status" value="1"/>
</dbReference>
<dbReference type="GO" id="GO:0014069">
    <property type="term" value="C:postsynaptic density"/>
    <property type="evidence" value="ECO:0007669"/>
    <property type="project" value="TreeGrafter"/>
</dbReference>